<dbReference type="AlphaFoldDB" id="A0AA37WLJ2"/>
<dbReference type="EMBL" id="BSOT01000009">
    <property type="protein sequence ID" value="GLR72215.1"/>
    <property type="molecule type" value="Genomic_DNA"/>
</dbReference>
<feature type="domain" description="HTH tetR-type" evidence="7">
    <location>
        <begin position="11"/>
        <end position="71"/>
    </location>
</feature>
<dbReference type="PROSITE" id="PS50977">
    <property type="entry name" value="HTH_TETR_2"/>
    <property type="match status" value="1"/>
</dbReference>
<feature type="DNA-binding region" description="H-T-H motif" evidence="6">
    <location>
        <begin position="34"/>
        <end position="53"/>
    </location>
</feature>
<gene>
    <name evidence="8" type="ORF">GCM10007852_31230</name>
</gene>
<dbReference type="Gene3D" id="1.10.357.10">
    <property type="entry name" value="Tetracycline Repressor, domain 2"/>
    <property type="match status" value="1"/>
</dbReference>
<evidence type="ECO:0000256" key="2">
    <source>
        <dbReference type="ARBA" id="ARBA00022491"/>
    </source>
</evidence>
<dbReference type="SUPFAM" id="SSF46689">
    <property type="entry name" value="Homeodomain-like"/>
    <property type="match status" value="1"/>
</dbReference>
<keyword evidence="4 6" id="KW-0238">DNA-binding</keyword>
<evidence type="ECO:0000256" key="6">
    <source>
        <dbReference type="PROSITE-ProRule" id="PRU00335"/>
    </source>
</evidence>
<evidence type="ECO:0000256" key="5">
    <source>
        <dbReference type="ARBA" id="ARBA00023163"/>
    </source>
</evidence>
<dbReference type="RefSeq" id="WP_284218607.1">
    <property type="nucleotide sequence ID" value="NZ_BSOT01000009.1"/>
</dbReference>
<evidence type="ECO:0000256" key="1">
    <source>
        <dbReference type="ARBA" id="ARBA00002856"/>
    </source>
</evidence>
<dbReference type="SUPFAM" id="SSF48498">
    <property type="entry name" value="Tetracyclin repressor-like, C-terminal domain"/>
    <property type="match status" value="1"/>
</dbReference>
<dbReference type="GO" id="GO:0000976">
    <property type="term" value="F:transcription cis-regulatory region binding"/>
    <property type="evidence" value="ECO:0007669"/>
    <property type="project" value="TreeGrafter"/>
</dbReference>
<accession>A0AA37WLJ2</accession>
<evidence type="ECO:0000256" key="4">
    <source>
        <dbReference type="ARBA" id="ARBA00023125"/>
    </source>
</evidence>
<dbReference type="InterPro" id="IPR050109">
    <property type="entry name" value="HTH-type_TetR-like_transc_reg"/>
</dbReference>
<dbReference type="Proteomes" id="UP001156601">
    <property type="component" value="Unassembled WGS sequence"/>
</dbReference>
<dbReference type="InterPro" id="IPR036271">
    <property type="entry name" value="Tet_transcr_reg_TetR-rel_C_sf"/>
</dbReference>
<sequence>MATQSSTLVKPLGKQRILEAAIAYADEHGVEMLTMRKIADKLGCGVMSLYNHVANKEEMLVGMVDIVAGEIELPQVNDDWKGSLRASAANAHKVLLRHKWAPAQWSLRMPGPARIRYMDAILQVLTEAGLEPKLVYSGYHAVTMHIIGFTLQEIGYLQVLDADFDELANEFLKELSGDFPYMAEHVRAHLNEDCCGSDEFGFVLDLILEGLERIDH</sequence>
<evidence type="ECO:0000259" key="7">
    <source>
        <dbReference type="PROSITE" id="PS50977"/>
    </source>
</evidence>
<dbReference type="InterPro" id="IPR003012">
    <property type="entry name" value="Tet_transcr_reg_TetR"/>
</dbReference>
<dbReference type="PANTHER" id="PTHR30055:SF151">
    <property type="entry name" value="TRANSCRIPTIONAL REGULATORY PROTEIN"/>
    <property type="match status" value="1"/>
</dbReference>
<keyword evidence="5" id="KW-0804">Transcription</keyword>
<evidence type="ECO:0000313" key="9">
    <source>
        <dbReference type="Proteomes" id="UP001156601"/>
    </source>
</evidence>
<dbReference type="Gene3D" id="1.10.10.60">
    <property type="entry name" value="Homeodomain-like"/>
    <property type="match status" value="1"/>
</dbReference>
<reference evidence="8" key="2">
    <citation type="submission" date="2023-01" db="EMBL/GenBank/DDBJ databases">
        <title>Draft genome sequence of Agaribacter marinus strain NBRC 110023.</title>
        <authorList>
            <person name="Sun Q."/>
            <person name="Mori K."/>
        </authorList>
    </citation>
    <scope>NUCLEOTIDE SEQUENCE</scope>
    <source>
        <strain evidence="8">NBRC 110023</strain>
    </source>
</reference>
<keyword evidence="9" id="KW-1185">Reference proteome</keyword>
<organism evidence="8 9">
    <name type="scientific">Agaribacter marinus</name>
    <dbReference type="NCBI Taxonomy" id="1431249"/>
    <lineage>
        <taxon>Bacteria</taxon>
        <taxon>Pseudomonadati</taxon>
        <taxon>Pseudomonadota</taxon>
        <taxon>Gammaproteobacteria</taxon>
        <taxon>Alteromonadales</taxon>
        <taxon>Alteromonadaceae</taxon>
        <taxon>Agaribacter</taxon>
    </lineage>
</organism>
<comment type="caution">
    <text evidence="8">The sequence shown here is derived from an EMBL/GenBank/DDBJ whole genome shotgun (WGS) entry which is preliminary data.</text>
</comment>
<evidence type="ECO:0000313" key="8">
    <source>
        <dbReference type="EMBL" id="GLR72215.1"/>
    </source>
</evidence>
<dbReference type="PRINTS" id="PR00400">
    <property type="entry name" value="TETREPRESSOR"/>
</dbReference>
<proteinExistence type="predicted"/>
<dbReference type="InterPro" id="IPR009057">
    <property type="entry name" value="Homeodomain-like_sf"/>
</dbReference>
<reference evidence="8" key="1">
    <citation type="journal article" date="2014" name="Int. J. Syst. Evol. Microbiol.">
        <title>Complete genome sequence of Corynebacterium casei LMG S-19264T (=DSM 44701T), isolated from a smear-ripened cheese.</title>
        <authorList>
            <consortium name="US DOE Joint Genome Institute (JGI-PGF)"/>
            <person name="Walter F."/>
            <person name="Albersmeier A."/>
            <person name="Kalinowski J."/>
            <person name="Ruckert C."/>
        </authorList>
    </citation>
    <scope>NUCLEOTIDE SEQUENCE</scope>
    <source>
        <strain evidence="8">NBRC 110023</strain>
    </source>
</reference>
<dbReference type="InterPro" id="IPR001647">
    <property type="entry name" value="HTH_TetR"/>
</dbReference>
<protein>
    <submittedName>
        <fullName evidence="8">TetR family transcriptional regulator</fullName>
    </submittedName>
</protein>
<dbReference type="GO" id="GO:0046677">
    <property type="term" value="P:response to antibiotic"/>
    <property type="evidence" value="ECO:0007669"/>
    <property type="project" value="InterPro"/>
</dbReference>
<dbReference type="InterPro" id="IPR004111">
    <property type="entry name" value="Repressor_TetR_C"/>
</dbReference>
<dbReference type="PANTHER" id="PTHR30055">
    <property type="entry name" value="HTH-TYPE TRANSCRIPTIONAL REGULATOR RUTR"/>
    <property type="match status" value="1"/>
</dbReference>
<dbReference type="GO" id="GO:0045892">
    <property type="term" value="P:negative regulation of DNA-templated transcription"/>
    <property type="evidence" value="ECO:0007669"/>
    <property type="project" value="InterPro"/>
</dbReference>
<comment type="function">
    <text evidence="1">TetR is the repressor of the tetracycline resistance element; its N-terminal region forms a helix-turn-helix structure and binds DNA. Binding of tetracycline to TetR reduces the repressor affinity for the tetracycline resistance gene (tetA) promoter operator sites.</text>
</comment>
<keyword evidence="3" id="KW-0805">Transcription regulation</keyword>
<dbReference type="Pfam" id="PF00440">
    <property type="entry name" value="TetR_N"/>
    <property type="match status" value="1"/>
</dbReference>
<dbReference type="GO" id="GO:0003700">
    <property type="term" value="F:DNA-binding transcription factor activity"/>
    <property type="evidence" value="ECO:0007669"/>
    <property type="project" value="TreeGrafter"/>
</dbReference>
<dbReference type="Pfam" id="PF02909">
    <property type="entry name" value="TetR_C_1"/>
    <property type="match status" value="1"/>
</dbReference>
<keyword evidence="2" id="KW-0678">Repressor</keyword>
<name>A0AA37WLJ2_9ALTE</name>
<evidence type="ECO:0000256" key="3">
    <source>
        <dbReference type="ARBA" id="ARBA00023015"/>
    </source>
</evidence>